<sequence length="158" mass="18826">MTPRIEESKARKLIGVSCHMSILNNRTAELWSGFRPRVSEIFHRVSPDFISLQNYPEDYFRHFDPKKSFEKWAAVEVLEVSNIPKGMQFFELPAGKYAVFEYKGTSSDPRIFQYIYNEWLPTSRYRLDHRPHFEVLGEKYKNNDPNSEEQIWVPILDY</sequence>
<proteinExistence type="predicted"/>
<dbReference type="Pfam" id="PF06445">
    <property type="entry name" value="GyrI-like"/>
    <property type="match status" value="1"/>
</dbReference>
<evidence type="ECO:0000259" key="1">
    <source>
        <dbReference type="SMART" id="SM00871"/>
    </source>
</evidence>
<protein>
    <submittedName>
        <fullName evidence="2">GyrI-like domain-containing protein</fullName>
    </submittedName>
</protein>
<dbReference type="InterPro" id="IPR010499">
    <property type="entry name" value="AraC_E-bd"/>
</dbReference>
<dbReference type="InterPro" id="IPR053182">
    <property type="entry name" value="YobU-like_regulator"/>
</dbReference>
<dbReference type="PANTHER" id="PTHR36444">
    <property type="entry name" value="TRANSCRIPTIONAL REGULATOR PROTEIN YOBU-RELATED"/>
    <property type="match status" value="1"/>
</dbReference>
<feature type="domain" description="AraC effector-binding" evidence="1">
    <location>
        <begin position="1"/>
        <end position="156"/>
    </location>
</feature>
<dbReference type="InterPro" id="IPR029442">
    <property type="entry name" value="GyrI-like"/>
</dbReference>
<evidence type="ECO:0000313" key="2">
    <source>
        <dbReference type="EMBL" id="KAA2219959.1"/>
    </source>
</evidence>
<dbReference type="AlphaFoldDB" id="A0A5B2U038"/>
<dbReference type="SMART" id="SM00871">
    <property type="entry name" value="AraC_E_bind"/>
    <property type="match status" value="1"/>
</dbReference>
<dbReference type="Proteomes" id="UP000323188">
    <property type="component" value="Unassembled WGS sequence"/>
</dbReference>
<dbReference type="SUPFAM" id="SSF55136">
    <property type="entry name" value="Probable bacterial effector-binding domain"/>
    <property type="match status" value="1"/>
</dbReference>
<dbReference type="PANTHER" id="PTHR36444:SF2">
    <property type="entry name" value="TRANSCRIPTIONAL REGULATOR PROTEIN YOBU-RELATED"/>
    <property type="match status" value="1"/>
</dbReference>
<gene>
    <name evidence="2" type="ORF">F0361_00255</name>
</gene>
<dbReference type="EMBL" id="VUOE01000001">
    <property type="protein sequence ID" value="KAA2219959.1"/>
    <property type="molecule type" value="Genomic_DNA"/>
</dbReference>
<reference evidence="2 3" key="1">
    <citation type="submission" date="2019-09" db="EMBL/GenBank/DDBJ databases">
        <authorList>
            <person name="Khan S.A."/>
            <person name="Jeon C.O."/>
            <person name="Chun B.H."/>
            <person name="Jeong S.E."/>
        </authorList>
    </citation>
    <scope>NUCLEOTIDE SEQUENCE [LARGE SCALE GENOMIC DNA]</scope>
    <source>
        <strain evidence="2 3">KCTC 42508</strain>
    </source>
</reference>
<dbReference type="Gene3D" id="3.20.80.10">
    <property type="entry name" value="Regulatory factor, effector binding domain"/>
    <property type="match status" value="1"/>
</dbReference>
<dbReference type="InterPro" id="IPR011256">
    <property type="entry name" value="Reg_factor_effector_dom_sf"/>
</dbReference>
<evidence type="ECO:0000313" key="3">
    <source>
        <dbReference type="Proteomes" id="UP000323188"/>
    </source>
</evidence>
<comment type="caution">
    <text evidence="2">The sequence shown here is derived from an EMBL/GenBank/DDBJ whole genome shotgun (WGS) entry which is preliminary data.</text>
</comment>
<organism evidence="2 3">
    <name type="scientific">Maribacter flavus</name>
    <dbReference type="NCBI Taxonomy" id="1658664"/>
    <lineage>
        <taxon>Bacteria</taxon>
        <taxon>Pseudomonadati</taxon>
        <taxon>Bacteroidota</taxon>
        <taxon>Flavobacteriia</taxon>
        <taxon>Flavobacteriales</taxon>
        <taxon>Flavobacteriaceae</taxon>
        <taxon>Maribacter</taxon>
    </lineage>
</organism>
<name>A0A5B2U038_9FLAO</name>
<accession>A0A5B2U038</accession>